<dbReference type="PANTHER" id="PTHR40112:SF1">
    <property type="entry name" value="H2HPP ISOMERASE"/>
    <property type="match status" value="1"/>
</dbReference>
<dbReference type="InterPro" id="IPR014710">
    <property type="entry name" value="RmlC-like_jellyroll"/>
</dbReference>
<dbReference type="InterPro" id="IPR013096">
    <property type="entry name" value="Cupin_2"/>
</dbReference>
<dbReference type="KEGG" id="cbar:PATL70BA_2603"/>
<dbReference type="Gene3D" id="2.60.120.10">
    <property type="entry name" value="Jelly Rolls"/>
    <property type="match status" value="1"/>
</dbReference>
<dbReference type="OrthoDB" id="253601at2"/>
<name>A0A3P7NZX6_9FIRM</name>
<sequence>MILKKGHNTKDKKGFFFFLKKLGIIKMCSGRSQNKYQNKYPEQEPKTKHLLKRRKLMSNNDKTQKYVYTIEDLPETIIVPEEDIRTKFLMSKNALVSFINVPKGSTFPIHSHDAEQIMIVLEGEEHHEIDGKKIIMHAGDVCVHPANVPHGGYTPTGIKAIDIFAPARDSHVELMKEQGTYPDEFGNYKTNNK</sequence>
<feature type="domain" description="Cupin type-2" evidence="1">
    <location>
        <begin position="99"/>
        <end position="154"/>
    </location>
</feature>
<protein>
    <recommendedName>
        <fullName evidence="1">Cupin type-2 domain-containing protein</fullName>
    </recommendedName>
</protein>
<reference evidence="2 3" key="1">
    <citation type="submission" date="2018-09" db="EMBL/GenBank/DDBJ databases">
        <authorList>
            <person name="Postec A."/>
        </authorList>
    </citation>
    <scope>NUCLEOTIDE SEQUENCE [LARGE SCALE GENOMIC DNA]</scope>
    <source>
        <strain evidence="2">70B-A</strain>
    </source>
</reference>
<dbReference type="InterPro" id="IPR052535">
    <property type="entry name" value="Bacilysin_H2HPP_isomerase"/>
</dbReference>
<dbReference type="InterPro" id="IPR011051">
    <property type="entry name" value="RmlC_Cupin_sf"/>
</dbReference>
<dbReference type="PANTHER" id="PTHR40112">
    <property type="entry name" value="H2HPP ISOMERASE"/>
    <property type="match status" value="1"/>
</dbReference>
<dbReference type="Pfam" id="PF07883">
    <property type="entry name" value="Cupin_2"/>
    <property type="match status" value="1"/>
</dbReference>
<dbReference type="EMBL" id="LR130778">
    <property type="protein sequence ID" value="VDN48505.1"/>
    <property type="molecule type" value="Genomic_DNA"/>
</dbReference>
<dbReference type="Proteomes" id="UP000279029">
    <property type="component" value="Chromosome"/>
</dbReference>
<dbReference type="SUPFAM" id="SSF51182">
    <property type="entry name" value="RmlC-like cupins"/>
    <property type="match status" value="1"/>
</dbReference>
<evidence type="ECO:0000313" key="2">
    <source>
        <dbReference type="EMBL" id="VDN48505.1"/>
    </source>
</evidence>
<dbReference type="RefSeq" id="WP_125137626.1">
    <property type="nucleotide sequence ID" value="NZ_LR130778.1"/>
</dbReference>
<accession>A0A3P7NZX6</accession>
<proteinExistence type="predicted"/>
<dbReference type="AlphaFoldDB" id="A0A3P7NZX6"/>
<organism evidence="2 3">
    <name type="scientific">Petrocella atlantisensis</name>
    <dbReference type="NCBI Taxonomy" id="2173034"/>
    <lineage>
        <taxon>Bacteria</taxon>
        <taxon>Bacillati</taxon>
        <taxon>Bacillota</taxon>
        <taxon>Clostridia</taxon>
        <taxon>Lachnospirales</taxon>
        <taxon>Vallitaleaceae</taxon>
        <taxon>Petrocella</taxon>
    </lineage>
</organism>
<evidence type="ECO:0000313" key="3">
    <source>
        <dbReference type="Proteomes" id="UP000279029"/>
    </source>
</evidence>
<gene>
    <name evidence="2" type="ORF">PATL70BA_2603</name>
</gene>
<keyword evidence="3" id="KW-1185">Reference proteome</keyword>
<evidence type="ECO:0000259" key="1">
    <source>
        <dbReference type="Pfam" id="PF07883"/>
    </source>
</evidence>